<dbReference type="RefSeq" id="XP_016761265.1">
    <property type="nucleotide sequence ID" value="XM_016901945.1"/>
</dbReference>
<dbReference type="HOGENOM" id="CLU_2499301_0_0_1"/>
<evidence type="ECO:0000313" key="1">
    <source>
        <dbReference type="EMBL" id="EMF13144.1"/>
    </source>
</evidence>
<evidence type="ECO:0000313" key="2">
    <source>
        <dbReference type="Proteomes" id="UP000016931"/>
    </source>
</evidence>
<sequence>MQKRRLGRIVLIIDVRFLGIGSPPESVLPAIADLHSTVPGLSSWLMHRYLLSDPNSSTTAQAHVWLYLECSFSEAFSNLWQYSESP</sequence>
<dbReference type="Proteomes" id="UP000016931">
    <property type="component" value="Unassembled WGS sequence"/>
</dbReference>
<dbReference type="AlphaFoldDB" id="M3D5H9"/>
<accession>M3D5H9</accession>
<dbReference type="EMBL" id="KB456263">
    <property type="protein sequence ID" value="EMF13144.1"/>
    <property type="molecule type" value="Genomic_DNA"/>
</dbReference>
<keyword evidence="2" id="KW-1185">Reference proteome</keyword>
<name>M3D5H9_SPHMS</name>
<dbReference type="GeneID" id="27899082"/>
<organism evidence="1 2">
    <name type="scientific">Sphaerulina musiva (strain SO2202)</name>
    <name type="common">Poplar stem canker fungus</name>
    <name type="synonym">Septoria musiva</name>
    <dbReference type="NCBI Taxonomy" id="692275"/>
    <lineage>
        <taxon>Eukaryota</taxon>
        <taxon>Fungi</taxon>
        <taxon>Dikarya</taxon>
        <taxon>Ascomycota</taxon>
        <taxon>Pezizomycotina</taxon>
        <taxon>Dothideomycetes</taxon>
        <taxon>Dothideomycetidae</taxon>
        <taxon>Mycosphaerellales</taxon>
        <taxon>Mycosphaerellaceae</taxon>
        <taxon>Sphaerulina</taxon>
    </lineage>
</organism>
<proteinExistence type="predicted"/>
<reference evidence="1 2" key="1">
    <citation type="journal article" date="2012" name="PLoS Pathog.">
        <title>Diverse lifestyles and strategies of plant pathogenesis encoded in the genomes of eighteen Dothideomycetes fungi.</title>
        <authorList>
            <person name="Ohm R.A."/>
            <person name="Feau N."/>
            <person name="Henrissat B."/>
            <person name="Schoch C.L."/>
            <person name="Horwitz B.A."/>
            <person name="Barry K.W."/>
            <person name="Condon B.J."/>
            <person name="Copeland A.C."/>
            <person name="Dhillon B."/>
            <person name="Glaser F."/>
            <person name="Hesse C.N."/>
            <person name="Kosti I."/>
            <person name="LaButti K."/>
            <person name="Lindquist E.A."/>
            <person name="Lucas S."/>
            <person name="Salamov A.A."/>
            <person name="Bradshaw R.E."/>
            <person name="Ciuffetti L."/>
            <person name="Hamelin R.C."/>
            <person name="Kema G.H.J."/>
            <person name="Lawrence C."/>
            <person name="Scott J.A."/>
            <person name="Spatafora J.W."/>
            <person name="Turgeon B.G."/>
            <person name="de Wit P.J.G.M."/>
            <person name="Zhong S."/>
            <person name="Goodwin S.B."/>
            <person name="Grigoriev I.V."/>
        </authorList>
    </citation>
    <scope>NUCLEOTIDE SEQUENCE [LARGE SCALE GENOMIC DNA]</scope>
    <source>
        <strain evidence="1 2">SO2202</strain>
    </source>
</reference>
<protein>
    <submittedName>
        <fullName evidence="1">Uncharacterized protein</fullName>
    </submittedName>
</protein>
<gene>
    <name evidence="1" type="ORF">SEPMUDRAFT_125000</name>
</gene>